<gene>
    <name evidence="2" type="ORF">OIK40_01730</name>
</gene>
<proteinExistence type="predicted"/>
<dbReference type="EMBL" id="JAQQXQ010000001">
    <property type="protein sequence ID" value="MDC8753358.1"/>
    <property type="molecule type" value="Genomic_DNA"/>
</dbReference>
<sequence>MIPAAKSPRRRPLLRHLLGDRNGATLTEFGLVAPVLCLMIMGIFDMAHAQYTNSLVHGVLQKAGRDLTLEGAGANQATIDETVRQQVLNVVPSTSTIQFEKLSHFDFSDIGEAEEYADDNNDGVCNDGEVFVDANGNGQWDANRGRDGIGGARDAVLYTAVVTYPRLFPMYGLAGMPQEVTLRASTVLRNQPFDEQDRSSDTGNCP</sequence>
<evidence type="ECO:0000313" key="2">
    <source>
        <dbReference type="EMBL" id="MDC8753358.1"/>
    </source>
</evidence>
<protein>
    <submittedName>
        <fullName evidence="2">Pilus assembly protein</fullName>
    </submittedName>
</protein>
<dbReference type="Proteomes" id="UP001216558">
    <property type="component" value="Unassembled WGS sequence"/>
</dbReference>
<comment type="caution">
    <text evidence="2">The sequence shown here is derived from an EMBL/GenBank/DDBJ whole genome shotgun (WGS) entry which is preliminary data.</text>
</comment>
<accession>A0ABT5JMJ4</accession>
<dbReference type="Pfam" id="PF07811">
    <property type="entry name" value="TadE"/>
    <property type="match status" value="1"/>
</dbReference>
<reference evidence="2 3" key="1">
    <citation type="submission" date="2022-10" db="EMBL/GenBank/DDBJ databases">
        <title>Erythrobacter sp. sf7 Genome sequencing.</title>
        <authorList>
            <person name="Park S."/>
        </authorList>
    </citation>
    <scope>NUCLEOTIDE SEQUENCE [LARGE SCALE GENOMIC DNA]</scope>
    <source>
        <strain evidence="3">sf7</strain>
    </source>
</reference>
<organism evidence="2 3">
    <name type="scientific">Erythrobacter fulvus</name>
    <dbReference type="NCBI Taxonomy" id="2987523"/>
    <lineage>
        <taxon>Bacteria</taxon>
        <taxon>Pseudomonadati</taxon>
        <taxon>Pseudomonadota</taxon>
        <taxon>Alphaproteobacteria</taxon>
        <taxon>Sphingomonadales</taxon>
        <taxon>Erythrobacteraceae</taxon>
        <taxon>Erythrobacter/Porphyrobacter group</taxon>
        <taxon>Erythrobacter</taxon>
    </lineage>
</organism>
<keyword evidence="3" id="KW-1185">Reference proteome</keyword>
<feature type="domain" description="TadE-like" evidence="1">
    <location>
        <begin position="23"/>
        <end position="65"/>
    </location>
</feature>
<dbReference type="InterPro" id="IPR012495">
    <property type="entry name" value="TadE-like_dom"/>
</dbReference>
<dbReference type="RefSeq" id="WP_273675665.1">
    <property type="nucleotide sequence ID" value="NZ_JAQQXQ010000001.1"/>
</dbReference>
<evidence type="ECO:0000313" key="3">
    <source>
        <dbReference type="Proteomes" id="UP001216558"/>
    </source>
</evidence>
<evidence type="ECO:0000259" key="1">
    <source>
        <dbReference type="Pfam" id="PF07811"/>
    </source>
</evidence>
<name>A0ABT5JMJ4_9SPHN</name>